<reference evidence="2" key="1">
    <citation type="submission" date="2023-10" db="EMBL/GenBank/DDBJ databases">
        <title>Genome assembly of Pristionchus species.</title>
        <authorList>
            <person name="Yoshida K."/>
            <person name="Sommer R.J."/>
        </authorList>
    </citation>
    <scope>NUCLEOTIDE SEQUENCE</scope>
    <source>
        <strain evidence="2">RS0144</strain>
    </source>
</reference>
<evidence type="ECO:0000256" key="1">
    <source>
        <dbReference type="SAM" id="MobiDB-lite"/>
    </source>
</evidence>
<evidence type="ECO:0000313" key="3">
    <source>
        <dbReference type="Proteomes" id="UP001432027"/>
    </source>
</evidence>
<accession>A0AAV5U566</accession>
<proteinExistence type="predicted"/>
<dbReference type="Proteomes" id="UP001432027">
    <property type="component" value="Unassembled WGS sequence"/>
</dbReference>
<evidence type="ECO:0000313" key="2">
    <source>
        <dbReference type="EMBL" id="GMT01652.1"/>
    </source>
</evidence>
<dbReference type="Gene3D" id="3.40.50.300">
    <property type="entry name" value="P-loop containing nucleotide triphosphate hydrolases"/>
    <property type="match status" value="1"/>
</dbReference>
<feature type="region of interest" description="Disordered" evidence="1">
    <location>
        <begin position="1"/>
        <end position="26"/>
    </location>
</feature>
<evidence type="ECO:0008006" key="4">
    <source>
        <dbReference type="Google" id="ProtNLM"/>
    </source>
</evidence>
<feature type="non-terminal residue" evidence="2">
    <location>
        <position position="1"/>
    </location>
</feature>
<dbReference type="AlphaFoldDB" id="A0AAV5U566"/>
<dbReference type="EMBL" id="BTSX01000005">
    <property type="protein sequence ID" value="GMT01652.1"/>
    <property type="molecule type" value="Genomic_DNA"/>
</dbReference>
<name>A0AAV5U566_9BILA</name>
<keyword evidence="3" id="KW-1185">Reference proteome</keyword>
<dbReference type="InterPro" id="IPR027417">
    <property type="entry name" value="P-loop_NTPase"/>
</dbReference>
<comment type="caution">
    <text evidence="2">The sequence shown here is derived from an EMBL/GenBank/DDBJ whole genome shotgun (WGS) entry which is preliminary data.</text>
</comment>
<organism evidence="2 3">
    <name type="scientific">Pristionchus entomophagus</name>
    <dbReference type="NCBI Taxonomy" id="358040"/>
    <lineage>
        <taxon>Eukaryota</taxon>
        <taxon>Metazoa</taxon>
        <taxon>Ecdysozoa</taxon>
        <taxon>Nematoda</taxon>
        <taxon>Chromadorea</taxon>
        <taxon>Rhabditida</taxon>
        <taxon>Rhabditina</taxon>
        <taxon>Diplogasteromorpha</taxon>
        <taxon>Diplogasteroidea</taxon>
        <taxon>Neodiplogasteridae</taxon>
        <taxon>Pristionchus</taxon>
    </lineage>
</organism>
<dbReference type="SUPFAM" id="SSF52540">
    <property type="entry name" value="P-loop containing nucleoside triphosphate hydrolases"/>
    <property type="match status" value="1"/>
</dbReference>
<sequence length="200" mass="22117">FFSHPRSMQRVDTAPSASSEPPGEGRTPYLLRRLATENDQVAPAPPIPAVVLIDSLTMSDIADVDPLAFQVFFRLPGPIRLSMLLTTLAPGALQRSCETQGAKPNVWAAEKATKAVKELRIFRHVRTIVEEIQKNDFTVLLATTGTGKTHIVPSILVQLIRLTESLKGYQSYKGLIIKPSSRRDSRTCRENVHVQSSFVL</sequence>
<protein>
    <recommendedName>
        <fullName evidence="4">Helicase</fullName>
    </recommendedName>
</protein>
<gene>
    <name evidence="2" type="ORF">PENTCL1PPCAC_23826</name>
</gene>